<name>A0A6G8ATX7_9ENTE</name>
<organism evidence="2 3">
    <name type="scientific">Vagococcus hydrophili</name>
    <dbReference type="NCBI Taxonomy" id="2714947"/>
    <lineage>
        <taxon>Bacteria</taxon>
        <taxon>Bacillati</taxon>
        <taxon>Bacillota</taxon>
        <taxon>Bacilli</taxon>
        <taxon>Lactobacillales</taxon>
        <taxon>Enterococcaceae</taxon>
        <taxon>Vagococcus</taxon>
    </lineage>
</organism>
<dbReference type="Proteomes" id="UP000501747">
    <property type="component" value="Chromosome"/>
</dbReference>
<keyword evidence="3" id="KW-1185">Reference proteome</keyword>
<dbReference type="EMBL" id="CP049887">
    <property type="protein sequence ID" value="QIL48528.1"/>
    <property type="molecule type" value="Genomic_DNA"/>
</dbReference>
<gene>
    <name evidence="2" type="ORF">G7082_08455</name>
</gene>
<dbReference type="RefSeq" id="WP_166034667.1">
    <property type="nucleotide sequence ID" value="NZ_CP049887.1"/>
</dbReference>
<evidence type="ECO:0000256" key="1">
    <source>
        <dbReference type="SAM" id="Phobius"/>
    </source>
</evidence>
<protein>
    <submittedName>
        <fullName evidence="2">Uncharacterized protein</fullName>
    </submittedName>
</protein>
<keyword evidence="1" id="KW-1133">Transmembrane helix</keyword>
<feature type="transmembrane region" description="Helical" evidence="1">
    <location>
        <begin position="103"/>
        <end position="121"/>
    </location>
</feature>
<keyword evidence="1" id="KW-0472">Membrane</keyword>
<dbReference type="KEGG" id="vhy:G7082_08455"/>
<feature type="transmembrane region" description="Helical" evidence="1">
    <location>
        <begin position="149"/>
        <end position="170"/>
    </location>
</feature>
<reference evidence="2 3" key="1">
    <citation type="submission" date="2020-03" db="EMBL/GenBank/DDBJ databases">
        <title>Vagococcus sp. nov., isolated from beetles.</title>
        <authorList>
            <person name="Hyun D.-W."/>
            <person name="Bae J.-W."/>
        </authorList>
    </citation>
    <scope>NUCLEOTIDE SEQUENCE [LARGE SCALE GENOMIC DNA]</scope>
    <source>
        <strain evidence="2 3">HDW17B</strain>
    </source>
</reference>
<keyword evidence="1" id="KW-0812">Transmembrane</keyword>
<accession>A0A6G8ATX7</accession>
<proteinExistence type="predicted"/>
<feature type="transmembrane region" description="Helical" evidence="1">
    <location>
        <begin position="190"/>
        <end position="217"/>
    </location>
</feature>
<dbReference type="AlphaFoldDB" id="A0A6G8ATX7"/>
<feature type="transmembrane region" description="Helical" evidence="1">
    <location>
        <begin position="74"/>
        <end position="97"/>
    </location>
</feature>
<evidence type="ECO:0000313" key="2">
    <source>
        <dbReference type="EMBL" id="QIL48528.1"/>
    </source>
</evidence>
<evidence type="ECO:0000313" key="3">
    <source>
        <dbReference type="Proteomes" id="UP000501747"/>
    </source>
</evidence>
<feature type="transmembrane region" description="Helical" evidence="1">
    <location>
        <begin position="48"/>
        <end position="65"/>
    </location>
</feature>
<sequence>MSSFVFGILLYEFGILMPIAVLESKESEILSFQSLQIIGELGRYLKLIFLTFYYLFFIIGFINLFPRKNYAKRILFGGGYIFIFLITVLISVLPFITGLSIDGTGYLGMFIQLLIGIALIIRSVKRESQKCKAILYDEKKSKAKKRGTMMTILTKYGGILILFSIANRYFFHIGSDFSNNPGLFGLLYGWAIIILLGAISIGLSIGFGSAIETYYFVKYADDYYKLFKPTDEFWYGKRKAKKKSAS</sequence>